<sequence>MTIGQVTKVSIPYPSTWNLHASVGGRPLTSGTLHITAVVNNKISGAVNYRGTLIPIQGYWNENTKQITFDSPYASYVGNLTIFDEPQIAVRHYVLRGSLIMKPPSIRAGERGTWVATTDIRLTGQM</sequence>
<evidence type="ECO:0000313" key="1">
    <source>
        <dbReference type="EMBL" id="MDA5110851.1"/>
    </source>
</evidence>
<name>A0A9X3Z5B0_9BACL</name>
<organism evidence="1 2">
    <name type="scientific">Brevibacillus thermoruber</name>
    <dbReference type="NCBI Taxonomy" id="33942"/>
    <lineage>
        <taxon>Bacteria</taxon>
        <taxon>Bacillati</taxon>
        <taxon>Bacillota</taxon>
        <taxon>Bacilli</taxon>
        <taxon>Bacillales</taxon>
        <taxon>Paenibacillaceae</taxon>
        <taxon>Brevibacillus</taxon>
    </lineage>
</organism>
<comment type="caution">
    <text evidence="1">The sequence shown here is derived from an EMBL/GenBank/DDBJ whole genome shotgun (WGS) entry which is preliminary data.</text>
</comment>
<gene>
    <name evidence="1" type="ORF">O3V59_21155</name>
</gene>
<dbReference type="AlphaFoldDB" id="A0A9X3Z5B0"/>
<dbReference type="RefSeq" id="WP_271140958.1">
    <property type="nucleotide sequence ID" value="NZ_JAPYYP010000046.1"/>
</dbReference>
<evidence type="ECO:0000313" key="2">
    <source>
        <dbReference type="Proteomes" id="UP001151071"/>
    </source>
</evidence>
<dbReference type="Proteomes" id="UP001151071">
    <property type="component" value="Unassembled WGS sequence"/>
</dbReference>
<protein>
    <submittedName>
        <fullName evidence="1">Uncharacterized protein</fullName>
    </submittedName>
</protein>
<keyword evidence="2" id="KW-1185">Reference proteome</keyword>
<dbReference type="EMBL" id="JAPYYP010000046">
    <property type="protein sequence ID" value="MDA5110851.1"/>
    <property type="molecule type" value="Genomic_DNA"/>
</dbReference>
<proteinExistence type="predicted"/>
<reference evidence="1" key="1">
    <citation type="submission" date="2022-12" db="EMBL/GenBank/DDBJ databases">
        <title>Draft genome sequence of the thermophilic strain Brevibacillus thermoruber HT42, isolated from Los Humeros, Puebla, Mexico, with biotechnological potential.</title>
        <authorList>
            <person name="Lara Sanchez J."/>
            <person name="Solis Palacios R."/>
            <person name="Bustos Baena A.S."/>
            <person name="Ruz Baez A.E."/>
            <person name="Espinosa Luna G."/>
            <person name="Oliart Ros R.M."/>
        </authorList>
    </citation>
    <scope>NUCLEOTIDE SEQUENCE</scope>
    <source>
        <strain evidence="1">HT42</strain>
    </source>
</reference>
<accession>A0A9X3Z5B0</accession>